<evidence type="ECO:0000313" key="1">
    <source>
        <dbReference type="EMBL" id="OGF98625.1"/>
    </source>
</evidence>
<name>A0A1F5YEN9_9BACT</name>
<protein>
    <recommendedName>
        <fullName evidence="3">DUF4249 domain-containing protein</fullName>
    </recommendedName>
</protein>
<sequence>MNRYFSIFFILAAAAGLGCSDNNPLAPEADLVVLRGYLYAGEPVTEIQLTSTLGLGSTDTVAPAIPDAQVTLIKDQARYSLEATSGRPGYYNYPGSDLQVASGDQFRIEVSYFGKLASAETVVPAAPVELTISGSQLEVRSFSFDSIGFGFGRGFLEQDTTGLEVDWQNADGSTFYVTLDNLEADPQPVDTRFPSDRPGRIISVPISTSEYRINRIQVTHLGRYRVKVYRVNQEYADLYRSRNQDSRDLNEPLTNVANGLGVFTAFNSDSVFFQAVQP</sequence>
<reference evidence="1 2" key="1">
    <citation type="journal article" date="2016" name="Nat. Commun.">
        <title>Thousands of microbial genomes shed light on interconnected biogeochemical processes in an aquifer system.</title>
        <authorList>
            <person name="Anantharaman K."/>
            <person name="Brown C.T."/>
            <person name="Hug L.A."/>
            <person name="Sharon I."/>
            <person name="Castelle C.J."/>
            <person name="Probst A.J."/>
            <person name="Thomas B.C."/>
            <person name="Singh A."/>
            <person name="Wilkins M.J."/>
            <person name="Karaoz U."/>
            <person name="Brodie E.L."/>
            <person name="Williams K.H."/>
            <person name="Hubbard S.S."/>
            <person name="Banfield J.F."/>
        </authorList>
    </citation>
    <scope>NUCLEOTIDE SEQUENCE [LARGE SCALE GENOMIC DNA]</scope>
</reference>
<dbReference type="Proteomes" id="UP000176992">
    <property type="component" value="Unassembled WGS sequence"/>
</dbReference>
<evidence type="ECO:0000313" key="2">
    <source>
        <dbReference type="Proteomes" id="UP000176992"/>
    </source>
</evidence>
<accession>A0A1F5YEN9</accession>
<dbReference type="InterPro" id="IPR025345">
    <property type="entry name" value="DUF4249"/>
</dbReference>
<dbReference type="Pfam" id="PF14054">
    <property type="entry name" value="DUF4249"/>
    <property type="match status" value="1"/>
</dbReference>
<gene>
    <name evidence="1" type="ORF">A2Z86_12085</name>
</gene>
<comment type="caution">
    <text evidence="1">The sequence shown here is derived from an EMBL/GenBank/DDBJ whole genome shotgun (WGS) entry which is preliminary data.</text>
</comment>
<dbReference type="PROSITE" id="PS51257">
    <property type="entry name" value="PROKAR_LIPOPROTEIN"/>
    <property type="match status" value="1"/>
</dbReference>
<dbReference type="AlphaFoldDB" id="A0A1F5YEN9"/>
<evidence type="ECO:0008006" key="3">
    <source>
        <dbReference type="Google" id="ProtNLM"/>
    </source>
</evidence>
<organism evidence="1 2">
    <name type="scientific">Candidatus Glassbacteria bacterium GWA2_58_10</name>
    <dbReference type="NCBI Taxonomy" id="1817865"/>
    <lineage>
        <taxon>Bacteria</taxon>
        <taxon>Candidatus Glassiibacteriota</taxon>
    </lineage>
</organism>
<proteinExistence type="predicted"/>
<dbReference type="EMBL" id="MFIV01000073">
    <property type="protein sequence ID" value="OGF98625.1"/>
    <property type="molecule type" value="Genomic_DNA"/>
</dbReference>